<accession>A0A5C5X4K5</accession>
<evidence type="ECO:0000313" key="2">
    <source>
        <dbReference type="Proteomes" id="UP000317243"/>
    </source>
</evidence>
<dbReference type="EMBL" id="SIHI01000001">
    <property type="protein sequence ID" value="TWT57936.1"/>
    <property type="molecule type" value="Genomic_DNA"/>
</dbReference>
<protein>
    <recommendedName>
        <fullName evidence="3">Zinc-finger domain-containing protein</fullName>
    </recommendedName>
</protein>
<evidence type="ECO:0008006" key="3">
    <source>
        <dbReference type="Google" id="ProtNLM"/>
    </source>
</evidence>
<proteinExistence type="predicted"/>
<dbReference type="AlphaFoldDB" id="A0A5C5X4K5"/>
<dbReference type="Proteomes" id="UP000317243">
    <property type="component" value="Unassembled WGS sequence"/>
</dbReference>
<gene>
    <name evidence="1" type="ORF">KOR42_13040</name>
</gene>
<name>A0A5C5X4K5_9PLAN</name>
<organism evidence="1 2">
    <name type="scientific">Thalassoglobus neptunius</name>
    <dbReference type="NCBI Taxonomy" id="1938619"/>
    <lineage>
        <taxon>Bacteria</taxon>
        <taxon>Pseudomonadati</taxon>
        <taxon>Planctomycetota</taxon>
        <taxon>Planctomycetia</taxon>
        <taxon>Planctomycetales</taxon>
        <taxon>Planctomycetaceae</taxon>
        <taxon>Thalassoglobus</taxon>
    </lineage>
</organism>
<keyword evidence="2" id="KW-1185">Reference proteome</keyword>
<sequence length="170" mass="19394">MDKLSRLTPEDRENLIAYLDGELDEQATRHMESMLVESSVARNDVEALSRTYDLLDELPRPNVPNDFVERTVATAKMEHVSVPISKRPWFRKTTQILTLCGWTTLLVASAAVGSLVSSRYFQSQDDVLIEKLPVIENLDVYYEVDNLEFLNRLSAETSLLNEMAREANDE</sequence>
<dbReference type="RefSeq" id="WP_146507994.1">
    <property type="nucleotide sequence ID" value="NZ_SIHI01000001.1"/>
</dbReference>
<reference evidence="1 2" key="1">
    <citation type="submission" date="2019-02" db="EMBL/GenBank/DDBJ databases">
        <title>Deep-cultivation of Planctomycetes and their phenomic and genomic characterization uncovers novel biology.</title>
        <authorList>
            <person name="Wiegand S."/>
            <person name="Jogler M."/>
            <person name="Boedeker C."/>
            <person name="Pinto D."/>
            <person name="Vollmers J."/>
            <person name="Rivas-Marin E."/>
            <person name="Kohn T."/>
            <person name="Peeters S.H."/>
            <person name="Heuer A."/>
            <person name="Rast P."/>
            <person name="Oberbeckmann S."/>
            <person name="Bunk B."/>
            <person name="Jeske O."/>
            <person name="Meyerdierks A."/>
            <person name="Storesund J.E."/>
            <person name="Kallscheuer N."/>
            <person name="Luecker S."/>
            <person name="Lage O.M."/>
            <person name="Pohl T."/>
            <person name="Merkel B.J."/>
            <person name="Hornburger P."/>
            <person name="Mueller R.-W."/>
            <person name="Bruemmer F."/>
            <person name="Labrenz M."/>
            <person name="Spormann A.M."/>
            <person name="Op Den Camp H."/>
            <person name="Overmann J."/>
            <person name="Amann R."/>
            <person name="Jetten M.S.M."/>
            <person name="Mascher T."/>
            <person name="Medema M.H."/>
            <person name="Devos D.P."/>
            <person name="Kaster A.-K."/>
            <person name="Ovreas L."/>
            <person name="Rohde M."/>
            <person name="Galperin M.Y."/>
            <person name="Jogler C."/>
        </authorList>
    </citation>
    <scope>NUCLEOTIDE SEQUENCE [LARGE SCALE GENOMIC DNA]</scope>
    <source>
        <strain evidence="1 2">KOR42</strain>
    </source>
</reference>
<dbReference type="OrthoDB" id="212532at2"/>
<comment type="caution">
    <text evidence="1">The sequence shown here is derived from an EMBL/GenBank/DDBJ whole genome shotgun (WGS) entry which is preliminary data.</text>
</comment>
<evidence type="ECO:0000313" key="1">
    <source>
        <dbReference type="EMBL" id="TWT57936.1"/>
    </source>
</evidence>